<evidence type="ECO:0000259" key="5">
    <source>
        <dbReference type="Pfam" id="PF00680"/>
    </source>
</evidence>
<dbReference type="KEGG" id="vg:5076420"/>
<dbReference type="Pfam" id="PF00680">
    <property type="entry name" value="RdRP_1"/>
    <property type="match status" value="1"/>
</dbReference>
<dbReference type="OrthoDB" id="5550at10239"/>
<protein>
    <submittedName>
        <fullName evidence="6">RNA-dependent RNA polymerase</fullName>
    </submittedName>
</protein>
<reference evidence="6 7" key="1">
    <citation type="journal article" date="2005" name="Virus Res.">
        <title>Complete nucleotide sequence and genome organization of a dsRNA partitivirus infecting Pleurotus ostreatus.</title>
        <authorList>
            <person name="Lim W.S."/>
            <person name="Jeong J.H."/>
            <person name="Jeong R.D."/>
            <person name="Yoo Y.B."/>
            <person name="Yie S.W."/>
            <person name="Kim K.H."/>
        </authorList>
    </citation>
    <scope>NUCLEOTIDE SEQUENCE [LARGE SCALE GENOMIC DNA]</scope>
</reference>
<name>Q5GHF1_9VIRU</name>
<evidence type="ECO:0000313" key="7">
    <source>
        <dbReference type="Proteomes" id="UP000243908"/>
    </source>
</evidence>
<sequence length="706" mass="82209">MSFLRIRDYFTERLKHLSRDWKIFQQSDSDPESTLATHLDSDIARLEHGIKSSLSDDQRQQAYEREYNRIHSALHDKARQDGFPDEFYRSRSIDDLPDNRIPPSGIIPLPYEYHRSQVVISTEEVPETGFQIDPRIVRILRNKYPQYLPHVTKYVRPLGTTDATVKDFFKPQIPSDPIPEARKQRILDLVISFLACTPFLPLHFIDSLWDKTPLHTGTGYFNRHSFAARIHAMFSAPRLYERRTTSKGYFINYFLETARSTIHNIKLHGFPFDPSKVPDLGSALRSFILKRPTMLFTRNHISDRDGNLKQRPVYAMDDLFIRLESMITFPLHVMARKIECCIMYGYETIRGSNRQIDKIASSFRSFFTIDWSGFDQRLPRVITDIFWSDFLERMIVISHGYQPTYDYPSYPDLTPDKMFQRMDNILFFLHTWYNNLVFVTADGFAYIRTCAGVPSGLLNTQYLDSFSNLFLIFDGLIEFGCSDAEIYQIFLLVMGDDNSAFTLWSIAKLEEFLSFFESYALRRFGMVLSKTKSVITVIRGKIETLSYQCNYGAPKRPLAKLVAQLCYPERGPRAKYTSARAIGMAYAACAMDRTFHDLCRDIYYEFLDDSASPDEPFFFEHVQAYLPGILRTDESLSTQISLSSFPSFLTVQQHISRWQGPLSYYPKWDRAHFINDPDVIPPSAETMAEYRSRNSIPRRDIPSLWQ</sequence>
<proteinExistence type="predicted"/>
<keyword evidence="3" id="KW-0548">Nucleotidyltransferase</keyword>
<evidence type="ECO:0000256" key="4">
    <source>
        <dbReference type="ARBA" id="ARBA00022953"/>
    </source>
</evidence>
<dbReference type="RefSeq" id="YP_227355.1">
    <property type="nucleotide sequence ID" value="NC_006961.1"/>
</dbReference>
<accession>Q5GHF1</accession>
<keyword evidence="4" id="KW-0693">Viral RNA replication</keyword>
<organism evidence="6 7">
    <name type="scientific">Pleurotus ostreatus virus 1</name>
    <dbReference type="NCBI Taxonomy" id="674983"/>
    <lineage>
        <taxon>Viruses</taxon>
        <taxon>Riboviria</taxon>
        <taxon>Orthornavirae</taxon>
        <taxon>Pisuviricota</taxon>
        <taxon>Duplopiviricetes</taxon>
        <taxon>Durnavirales</taxon>
        <taxon>Partitiviridae</taxon>
        <taxon>Betapartitivirus</taxon>
        <taxon>Betapartitivirus pleuroti</taxon>
    </lineage>
</organism>
<dbReference type="EMBL" id="AY533038">
    <property type="protein sequence ID" value="AAT07072.1"/>
    <property type="molecule type" value="Genomic_RNA"/>
</dbReference>
<dbReference type="SUPFAM" id="SSF56672">
    <property type="entry name" value="DNA/RNA polymerases"/>
    <property type="match status" value="1"/>
</dbReference>
<dbReference type="Proteomes" id="UP000243908">
    <property type="component" value="Genome"/>
</dbReference>
<dbReference type="InterPro" id="IPR043502">
    <property type="entry name" value="DNA/RNA_pol_sf"/>
</dbReference>
<evidence type="ECO:0000256" key="2">
    <source>
        <dbReference type="ARBA" id="ARBA00022679"/>
    </source>
</evidence>
<keyword evidence="2" id="KW-0808">Transferase</keyword>
<feature type="domain" description="RNA-directed RNA polymerase C-terminal" evidence="5">
    <location>
        <begin position="332"/>
        <end position="539"/>
    </location>
</feature>
<evidence type="ECO:0000256" key="1">
    <source>
        <dbReference type="ARBA" id="ARBA00022484"/>
    </source>
</evidence>
<dbReference type="InterPro" id="IPR001205">
    <property type="entry name" value="RNA-dir_pol_C"/>
</dbReference>
<dbReference type="GO" id="GO:0003968">
    <property type="term" value="F:RNA-directed RNA polymerase activity"/>
    <property type="evidence" value="ECO:0007669"/>
    <property type="project" value="UniProtKB-KW"/>
</dbReference>
<evidence type="ECO:0000313" key="6">
    <source>
        <dbReference type="EMBL" id="AAT07072.1"/>
    </source>
</evidence>
<evidence type="ECO:0000256" key="3">
    <source>
        <dbReference type="ARBA" id="ARBA00022695"/>
    </source>
</evidence>
<keyword evidence="7" id="KW-1185">Reference proteome</keyword>
<keyword evidence="1 6" id="KW-0696">RNA-directed RNA polymerase</keyword>
<dbReference type="GeneID" id="5076420"/>